<evidence type="ECO:0000256" key="2">
    <source>
        <dbReference type="ARBA" id="ARBA00022679"/>
    </source>
</evidence>
<dbReference type="PANTHER" id="PTHR34069">
    <property type="entry name" value="3-OXOACYL-[ACYL-CARRIER-PROTEIN] SYNTHASE 3"/>
    <property type="match status" value="1"/>
</dbReference>
<dbReference type="CDD" id="cd00830">
    <property type="entry name" value="KAS_III"/>
    <property type="match status" value="1"/>
</dbReference>
<accession>A0ABT2K173</accession>
<evidence type="ECO:0000256" key="3">
    <source>
        <dbReference type="ARBA" id="ARBA00023315"/>
    </source>
</evidence>
<proteinExistence type="predicted"/>
<evidence type="ECO:0000259" key="5">
    <source>
        <dbReference type="Pfam" id="PF08545"/>
    </source>
</evidence>
<dbReference type="InterPro" id="IPR013751">
    <property type="entry name" value="ACP_syn_III_N"/>
</dbReference>
<dbReference type="PANTHER" id="PTHR34069:SF2">
    <property type="entry name" value="BETA-KETOACYL-[ACYL-CARRIER-PROTEIN] SYNTHASE III"/>
    <property type="match status" value="1"/>
</dbReference>
<evidence type="ECO:0000256" key="1">
    <source>
        <dbReference type="ARBA" id="ARBA00022490"/>
    </source>
</evidence>
<name>A0ABT2K173_9ACTN</name>
<evidence type="ECO:0000313" key="6">
    <source>
        <dbReference type="EMBL" id="MCT2593290.1"/>
    </source>
</evidence>
<organism evidence="6 7">
    <name type="scientific">Streptomyces gossypii</name>
    <dbReference type="NCBI Taxonomy" id="2883101"/>
    <lineage>
        <taxon>Bacteria</taxon>
        <taxon>Bacillati</taxon>
        <taxon>Actinomycetota</taxon>
        <taxon>Actinomycetes</taxon>
        <taxon>Kitasatosporales</taxon>
        <taxon>Streptomycetaceae</taxon>
        <taxon>Streptomyces</taxon>
    </lineage>
</organism>
<evidence type="ECO:0000313" key="7">
    <source>
        <dbReference type="Proteomes" id="UP001156389"/>
    </source>
</evidence>
<dbReference type="Pfam" id="PF08545">
    <property type="entry name" value="ACP_syn_III"/>
    <property type="match status" value="1"/>
</dbReference>
<dbReference type="InterPro" id="IPR013747">
    <property type="entry name" value="ACP_syn_III_C"/>
</dbReference>
<reference evidence="6 7" key="1">
    <citation type="submission" date="2021-10" db="EMBL/GenBank/DDBJ databases">
        <title>Streptomyces gossypii sp. nov., isolated from soil collected from cotton field.</title>
        <authorList>
            <person name="Ge X."/>
            <person name="Chen X."/>
            <person name="Liu W."/>
        </authorList>
    </citation>
    <scope>NUCLEOTIDE SEQUENCE [LARGE SCALE GENOMIC DNA]</scope>
    <source>
        <strain evidence="6 7">N2-109</strain>
    </source>
</reference>
<gene>
    <name evidence="6" type="ORF">LHJ74_25865</name>
</gene>
<dbReference type="NCBIfam" id="NF006829">
    <property type="entry name" value="PRK09352.1"/>
    <property type="match status" value="1"/>
</dbReference>
<protein>
    <submittedName>
        <fullName evidence="6">Ketoacyl-ACP synthase III</fullName>
    </submittedName>
</protein>
<dbReference type="Gene3D" id="3.40.47.10">
    <property type="match status" value="1"/>
</dbReference>
<sequence length="351" mass="37188">MRHSVNSERPTAGIRAVGRFVPRTEITNEDLVARFDTSDAWIREKLGMHTRRVATADQWTSDLAVLALHDACARGGVDPGSIDLLICCTGTPDHMLPATAAAILRKADLHGIRGFDINAGGCAGGVFALDVGAKYIASGEYQRIAVVIADTVAQALDPADRTAHALFGDGAGCYLLEPCATGPALSPTLLRTRPDLYYTAHTERLPPADGVPNRFSGANYMRMVGGGVRDFALEVIPEFALEVVKAAETTLEDVDLIVSHQANPALLLRLMDVLGQPRDKTVVVADRFGNTSGSSVILALVEAVDTGRLGPGDHVLLLAFGSGMSYGGTVVRWCGPRDFGPVLPARASATY</sequence>
<dbReference type="InterPro" id="IPR016039">
    <property type="entry name" value="Thiolase-like"/>
</dbReference>
<dbReference type="SUPFAM" id="SSF53901">
    <property type="entry name" value="Thiolase-like"/>
    <property type="match status" value="1"/>
</dbReference>
<feature type="domain" description="Beta-ketoacyl-[acyl-carrier-protein] synthase III C-terminal" evidence="4">
    <location>
        <begin position="245"/>
        <end position="333"/>
    </location>
</feature>
<dbReference type="EMBL" id="JAJAGO010000013">
    <property type="protein sequence ID" value="MCT2593290.1"/>
    <property type="molecule type" value="Genomic_DNA"/>
</dbReference>
<keyword evidence="1" id="KW-0963">Cytoplasm</keyword>
<keyword evidence="2" id="KW-0808">Transferase</keyword>
<keyword evidence="7" id="KW-1185">Reference proteome</keyword>
<evidence type="ECO:0000259" key="4">
    <source>
        <dbReference type="Pfam" id="PF08541"/>
    </source>
</evidence>
<keyword evidence="3" id="KW-0012">Acyltransferase</keyword>
<feature type="domain" description="Beta-ketoacyl-[acyl-carrier-protein] synthase III N-terminal" evidence="5">
    <location>
        <begin position="115"/>
        <end position="180"/>
    </location>
</feature>
<dbReference type="Proteomes" id="UP001156389">
    <property type="component" value="Unassembled WGS sequence"/>
</dbReference>
<dbReference type="RefSeq" id="WP_260220649.1">
    <property type="nucleotide sequence ID" value="NZ_JAJAGO010000013.1"/>
</dbReference>
<comment type="caution">
    <text evidence="6">The sequence shown here is derived from an EMBL/GenBank/DDBJ whole genome shotgun (WGS) entry which is preliminary data.</text>
</comment>
<dbReference type="Pfam" id="PF08541">
    <property type="entry name" value="ACP_syn_III_C"/>
    <property type="match status" value="1"/>
</dbReference>